<evidence type="ECO:0000313" key="2">
    <source>
        <dbReference type="Proteomes" id="UP000501122"/>
    </source>
</evidence>
<dbReference type="EMBL" id="CP047363">
    <property type="protein sequence ID" value="QIH78140.1"/>
    <property type="molecule type" value="Genomic_DNA"/>
</dbReference>
<accession>A0AAE6X238</accession>
<reference evidence="1" key="1">
    <citation type="journal article" date="2020" name="Antimicrob. Agents Chemother.">
        <title>The novel macrolide resistance genes mef(D), msr(F) and msr(H) are present on resistance islands in Macrococcus canis, Macrococcus caseolyticus and Staphylococcus aureus.</title>
        <authorList>
            <person name="Schwendener S."/>
            <person name="Dona V."/>
            <person name="Perreten V."/>
        </authorList>
    </citation>
    <scope>NUCLEOTIDE SEQUENCE</scope>
    <source>
        <strain evidence="1">Epi0076A</strain>
    </source>
</reference>
<proteinExistence type="predicted"/>
<gene>
    <name evidence="1" type="ORF">GTN30_05605</name>
</gene>
<sequence length="160" mass="19100">MKQQTAFLEMLIKNIDNYEDVQLISLYLNELHNKEEYEKEGVYTASKRHNEIVDVITDEINRRGLMDDVHKIQNKDRSYTKEHDYIKRLKHEIEYQESTDTPDKEIIHDCKYKLLSLAIHNDLPQQMLDEIDDVLKLTETIFNSSDNVQIDRDDFLWGLV</sequence>
<organism evidence="1 2">
    <name type="scientific">Macrococcoides canis</name>
    <dbReference type="NCBI Taxonomy" id="1855823"/>
    <lineage>
        <taxon>Bacteria</taxon>
        <taxon>Bacillati</taxon>
        <taxon>Bacillota</taxon>
        <taxon>Bacilli</taxon>
        <taxon>Bacillales</taxon>
        <taxon>Staphylococcaceae</taxon>
        <taxon>Macrococcoides</taxon>
    </lineage>
</organism>
<dbReference type="Proteomes" id="UP000501122">
    <property type="component" value="Chromosome"/>
</dbReference>
<evidence type="ECO:0000313" key="1">
    <source>
        <dbReference type="EMBL" id="QIH78140.1"/>
    </source>
</evidence>
<dbReference type="RefSeq" id="WP_164953339.1">
    <property type="nucleotide sequence ID" value="NZ_CP047363.1"/>
</dbReference>
<dbReference type="AlphaFoldDB" id="A0AAE6X238"/>
<protein>
    <submittedName>
        <fullName evidence="1">Uncharacterized protein</fullName>
    </submittedName>
</protein>
<name>A0AAE6X238_9STAP</name>